<reference evidence="11" key="1">
    <citation type="submission" date="2018-05" db="EMBL/GenBank/DDBJ databases">
        <authorList>
            <person name="Lanie J.A."/>
            <person name="Ng W.-L."/>
            <person name="Kazmierczak K.M."/>
            <person name="Andrzejewski T.M."/>
            <person name="Davidsen T.M."/>
            <person name="Wayne K.J."/>
            <person name="Tettelin H."/>
            <person name="Glass J.I."/>
            <person name="Rusch D."/>
            <person name="Podicherti R."/>
            <person name="Tsui H.-C.T."/>
            <person name="Winkler M.E."/>
        </authorList>
    </citation>
    <scope>NUCLEOTIDE SEQUENCE</scope>
</reference>
<dbReference type="InterPro" id="IPR050924">
    <property type="entry name" value="Peroxiredoxin_BCP/PrxQ"/>
</dbReference>
<keyword evidence="3" id="KW-0049">Antioxidant</keyword>
<evidence type="ECO:0000313" key="11">
    <source>
        <dbReference type="EMBL" id="SVC50717.1"/>
    </source>
</evidence>
<dbReference type="InterPro" id="IPR011990">
    <property type="entry name" value="TPR-like_helical_dom_sf"/>
</dbReference>
<dbReference type="PROSITE" id="PS51352">
    <property type="entry name" value="THIOREDOXIN_2"/>
    <property type="match status" value="1"/>
</dbReference>
<dbReference type="InterPro" id="IPR036249">
    <property type="entry name" value="Thioredoxin-like_sf"/>
</dbReference>
<keyword evidence="5" id="KW-1015">Disulfide bond</keyword>
<dbReference type="InterPro" id="IPR000866">
    <property type="entry name" value="AhpC/TSA"/>
</dbReference>
<evidence type="ECO:0000256" key="5">
    <source>
        <dbReference type="ARBA" id="ARBA00023157"/>
    </source>
</evidence>
<dbReference type="GO" id="GO:0008379">
    <property type="term" value="F:thioredoxin peroxidase activity"/>
    <property type="evidence" value="ECO:0007669"/>
    <property type="project" value="TreeGrafter"/>
</dbReference>
<evidence type="ECO:0000256" key="4">
    <source>
        <dbReference type="ARBA" id="ARBA00023002"/>
    </source>
</evidence>
<evidence type="ECO:0000256" key="3">
    <source>
        <dbReference type="ARBA" id="ARBA00022862"/>
    </source>
</evidence>
<gene>
    <name evidence="11" type="ORF">METZ01_LOCUS303571</name>
</gene>
<dbReference type="SUPFAM" id="SSF48452">
    <property type="entry name" value="TPR-like"/>
    <property type="match status" value="1"/>
</dbReference>
<evidence type="ECO:0000259" key="10">
    <source>
        <dbReference type="PROSITE" id="PS51352"/>
    </source>
</evidence>
<keyword evidence="2" id="KW-0575">Peroxidase</keyword>
<keyword evidence="6" id="KW-0676">Redox-active center</keyword>
<evidence type="ECO:0000256" key="9">
    <source>
        <dbReference type="ARBA" id="ARBA00049091"/>
    </source>
</evidence>
<dbReference type="GO" id="GO:0034599">
    <property type="term" value="P:cellular response to oxidative stress"/>
    <property type="evidence" value="ECO:0007669"/>
    <property type="project" value="TreeGrafter"/>
</dbReference>
<sequence>TEKKKESDIRKAKSAAERNYNTAITALERGIAEAKMHRAFQAGNKEEAKANLAKAGNFRTDRKAVIQLRLGNTAEAIKLAESAVKSGVEQARPLAAQAYIFHATGKPAEAKTAFDHLRRIAPQLDLDTECFARLAPLARSLNLPTDWRQAQPAAKDMGLRPDLDALGPFRWEPSAAPSWTLPDRNNKKFSLTSLRGKPVLLIFYLGKGCLHCMEQLNKFDPVADRFSRQGISIFAVSTDTMSGLKDTLIGYDAKDRHFSFPLLSDPSLEIFKAYRAYDDFEKTPLHGTFLIDGKGKIRWQNISYEPFMAPEFLLEEAERLLSQP</sequence>
<organism evidence="11">
    <name type="scientific">marine metagenome</name>
    <dbReference type="NCBI Taxonomy" id="408172"/>
    <lineage>
        <taxon>unclassified sequences</taxon>
        <taxon>metagenomes</taxon>
        <taxon>ecological metagenomes</taxon>
    </lineage>
</organism>
<dbReference type="EC" id="1.11.1.24" evidence="1"/>
<accession>A0A382MSH2</accession>
<evidence type="ECO:0000256" key="8">
    <source>
        <dbReference type="ARBA" id="ARBA00038489"/>
    </source>
</evidence>
<proteinExistence type="inferred from homology"/>
<evidence type="ECO:0000256" key="1">
    <source>
        <dbReference type="ARBA" id="ARBA00013017"/>
    </source>
</evidence>
<dbReference type="AlphaFoldDB" id="A0A382MSH2"/>
<feature type="domain" description="Thioredoxin" evidence="10">
    <location>
        <begin position="170"/>
        <end position="322"/>
    </location>
</feature>
<evidence type="ECO:0000256" key="6">
    <source>
        <dbReference type="ARBA" id="ARBA00023284"/>
    </source>
</evidence>
<dbReference type="GO" id="GO:0045454">
    <property type="term" value="P:cell redox homeostasis"/>
    <property type="evidence" value="ECO:0007669"/>
    <property type="project" value="TreeGrafter"/>
</dbReference>
<dbReference type="PANTHER" id="PTHR42801:SF4">
    <property type="entry name" value="AHPC_TSA FAMILY PROTEIN"/>
    <property type="match status" value="1"/>
</dbReference>
<comment type="similarity">
    <text evidence="8">Belongs to the peroxiredoxin family. BCP/PrxQ subfamily.</text>
</comment>
<dbReference type="PANTHER" id="PTHR42801">
    <property type="entry name" value="THIOREDOXIN-DEPENDENT PEROXIDE REDUCTASE"/>
    <property type="match status" value="1"/>
</dbReference>
<feature type="non-terminal residue" evidence="11">
    <location>
        <position position="1"/>
    </location>
</feature>
<protein>
    <recommendedName>
        <fullName evidence="1">thioredoxin-dependent peroxiredoxin</fullName>
        <ecNumber evidence="1">1.11.1.24</ecNumber>
    </recommendedName>
    <alternativeName>
        <fullName evidence="7">Thioredoxin peroxidase</fullName>
    </alternativeName>
</protein>
<evidence type="ECO:0000256" key="2">
    <source>
        <dbReference type="ARBA" id="ARBA00022559"/>
    </source>
</evidence>
<name>A0A382MSH2_9ZZZZ</name>
<dbReference type="SUPFAM" id="SSF52833">
    <property type="entry name" value="Thioredoxin-like"/>
    <property type="match status" value="1"/>
</dbReference>
<dbReference type="EMBL" id="UINC01094998">
    <property type="protein sequence ID" value="SVC50717.1"/>
    <property type="molecule type" value="Genomic_DNA"/>
</dbReference>
<dbReference type="InterPro" id="IPR013766">
    <property type="entry name" value="Thioredoxin_domain"/>
</dbReference>
<dbReference type="Gene3D" id="1.25.40.10">
    <property type="entry name" value="Tetratricopeptide repeat domain"/>
    <property type="match status" value="1"/>
</dbReference>
<keyword evidence="4" id="KW-0560">Oxidoreductase</keyword>
<comment type="catalytic activity">
    <reaction evidence="9">
        <text>a hydroperoxide + [thioredoxin]-dithiol = an alcohol + [thioredoxin]-disulfide + H2O</text>
        <dbReference type="Rhea" id="RHEA:62620"/>
        <dbReference type="Rhea" id="RHEA-COMP:10698"/>
        <dbReference type="Rhea" id="RHEA-COMP:10700"/>
        <dbReference type="ChEBI" id="CHEBI:15377"/>
        <dbReference type="ChEBI" id="CHEBI:29950"/>
        <dbReference type="ChEBI" id="CHEBI:30879"/>
        <dbReference type="ChEBI" id="CHEBI:35924"/>
        <dbReference type="ChEBI" id="CHEBI:50058"/>
        <dbReference type="EC" id="1.11.1.24"/>
    </reaction>
</comment>
<evidence type="ECO:0000256" key="7">
    <source>
        <dbReference type="ARBA" id="ARBA00032824"/>
    </source>
</evidence>
<dbReference type="Pfam" id="PF00578">
    <property type="entry name" value="AhpC-TSA"/>
    <property type="match status" value="1"/>
</dbReference>
<dbReference type="GO" id="GO:0005737">
    <property type="term" value="C:cytoplasm"/>
    <property type="evidence" value="ECO:0007669"/>
    <property type="project" value="TreeGrafter"/>
</dbReference>
<dbReference type="Gene3D" id="3.40.30.10">
    <property type="entry name" value="Glutaredoxin"/>
    <property type="match status" value="1"/>
</dbReference>